<evidence type="ECO:0000259" key="3">
    <source>
        <dbReference type="PROSITE" id="PS51462"/>
    </source>
</evidence>
<sequence length="530" mass="59663">MARLERRTVVSVLLFPSESTKPYQVLLFRRSEKVHTYTNKLAPIAGSVEESDKTPLDAAWRELKEETCLGPQHVELWRRGPGFEFTDETAVSGKDGQGEKIGRIWKVWPFAFRFQKDLVDEHNNVDTSVLKIDWEHLSCEWNYVDDVLTGKILDQCVPRLEVTLGQVWVDPDSPLHHGLEELRLDHTNGARQLATKAVQSLIKIVEHEQRSKTLDTPGELAKWWKTFCLQAFHLAFNGRPSMGAAISSAVVTALKAAQEEANFGFANVKQSLALSVERRGEISRRVSEQFAALLHDEFEVSNDGQSANRPLRILTLSSSSTIKAAILHVLDTDETRLIELRILESRPLFEGVGFAQALTKEAQGRRQGLKPGLKFHERLRLVVASDASVGILSRDADILIIGADRISESGDVSNKTGSLPAVLTSREVTRNAVRVVCISETEKIASPGASEEHEEEDNDYDEVAQTWKMESDLTWDEMVIVRNVYFEWVPAQLIDYYVCEDGVLLRDDIKEKSKLISDLTSEVFSRLQET</sequence>
<dbReference type="Pfam" id="PF01008">
    <property type="entry name" value="IF-2B"/>
    <property type="match status" value="1"/>
</dbReference>
<dbReference type="GO" id="GO:0019509">
    <property type="term" value="P:L-methionine salvage from methylthioadenosine"/>
    <property type="evidence" value="ECO:0007669"/>
    <property type="project" value="TreeGrafter"/>
</dbReference>
<dbReference type="InterPro" id="IPR042529">
    <property type="entry name" value="IF_2B-like_C"/>
</dbReference>
<dbReference type="PANTHER" id="PTHR43475">
    <property type="entry name" value="METHYLTHIORIBOSE-1-PHOSPHATE ISOMERASE"/>
    <property type="match status" value="1"/>
</dbReference>
<dbReference type="InterPro" id="IPR015797">
    <property type="entry name" value="NUDIX_hydrolase-like_dom_sf"/>
</dbReference>
<name>A0AAN6DNT4_9EURO</name>
<dbReference type="Gene3D" id="3.40.50.10470">
    <property type="entry name" value="Translation initiation factor eif-2b, domain 2"/>
    <property type="match status" value="1"/>
</dbReference>
<keyword evidence="5" id="KW-1185">Reference proteome</keyword>
<evidence type="ECO:0000313" key="4">
    <source>
        <dbReference type="EMBL" id="KAI1608135.1"/>
    </source>
</evidence>
<dbReference type="AlphaFoldDB" id="A0AAN6DNT4"/>
<dbReference type="Gene3D" id="3.90.79.10">
    <property type="entry name" value="Nucleoside Triphosphate Pyrophosphohydrolase"/>
    <property type="match status" value="1"/>
</dbReference>
<feature type="domain" description="Nudix hydrolase" evidence="3">
    <location>
        <begin position="5"/>
        <end position="197"/>
    </location>
</feature>
<dbReference type="SUPFAM" id="SSF100950">
    <property type="entry name" value="NagB/RpiA/CoA transferase-like"/>
    <property type="match status" value="1"/>
</dbReference>
<dbReference type="PANTHER" id="PTHR43475:SF3">
    <property type="entry name" value="TRANSLATION INITIATION FACTOR EIF-2B SUBUNIT FAMILY PROTEIN (AFU_ORTHOLOGUE AFUA_2G14290)"/>
    <property type="match status" value="1"/>
</dbReference>
<dbReference type="SUPFAM" id="SSF55811">
    <property type="entry name" value="Nudix"/>
    <property type="match status" value="1"/>
</dbReference>
<proteinExistence type="inferred from homology"/>
<evidence type="ECO:0000313" key="5">
    <source>
        <dbReference type="Proteomes" id="UP001203852"/>
    </source>
</evidence>
<dbReference type="EMBL" id="MU404364">
    <property type="protein sequence ID" value="KAI1608135.1"/>
    <property type="molecule type" value="Genomic_DNA"/>
</dbReference>
<accession>A0AAN6DNT4</accession>
<evidence type="ECO:0000256" key="2">
    <source>
        <dbReference type="RuleBase" id="RU003814"/>
    </source>
</evidence>
<comment type="caution">
    <text evidence="4">The sequence shown here is derived from an EMBL/GenBank/DDBJ whole genome shotgun (WGS) entry which is preliminary data.</text>
</comment>
<dbReference type="InterPro" id="IPR037171">
    <property type="entry name" value="NagB/RpiA_transferase-like"/>
</dbReference>
<dbReference type="Proteomes" id="UP001203852">
    <property type="component" value="Unassembled WGS sequence"/>
</dbReference>
<dbReference type="GO" id="GO:0046523">
    <property type="term" value="F:S-methyl-5-thioribose-1-phosphate isomerase activity"/>
    <property type="evidence" value="ECO:0007669"/>
    <property type="project" value="TreeGrafter"/>
</dbReference>
<protein>
    <recommendedName>
        <fullName evidence="3">Nudix hydrolase domain-containing protein</fullName>
    </recommendedName>
</protein>
<dbReference type="InterPro" id="IPR000086">
    <property type="entry name" value="NUDIX_hydrolase_dom"/>
</dbReference>
<dbReference type="Pfam" id="PF00293">
    <property type="entry name" value="NUDIX"/>
    <property type="match status" value="1"/>
</dbReference>
<dbReference type="PROSITE" id="PS51462">
    <property type="entry name" value="NUDIX"/>
    <property type="match status" value="1"/>
</dbReference>
<evidence type="ECO:0000256" key="1">
    <source>
        <dbReference type="ARBA" id="ARBA00007251"/>
    </source>
</evidence>
<reference evidence="4" key="1">
    <citation type="journal article" date="2022" name="bioRxiv">
        <title>Deciphering the potential niche of two novel black yeast fungi from a biological soil crust based on their genomes, phenotypes, and melanin regulation.</title>
        <authorList>
            <consortium name="DOE Joint Genome Institute"/>
            <person name="Carr E.C."/>
            <person name="Barton Q."/>
            <person name="Grambo S."/>
            <person name="Sullivan M."/>
            <person name="Renfro C.M."/>
            <person name="Kuo A."/>
            <person name="Pangilinan J."/>
            <person name="Lipzen A."/>
            <person name="Keymanesh K."/>
            <person name="Savage E."/>
            <person name="Barry K."/>
            <person name="Grigoriev I.V."/>
            <person name="Riekhof W.R."/>
            <person name="Harris S.S."/>
        </authorList>
    </citation>
    <scope>NUCLEOTIDE SEQUENCE</scope>
    <source>
        <strain evidence="4">JF 03-4F</strain>
    </source>
</reference>
<comment type="similarity">
    <text evidence="1 2">Belongs to the eIF-2B alpha/beta/delta subunits family.</text>
</comment>
<dbReference type="InterPro" id="IPR000649">
    <property type="entry name" value="IF-2B-related"/>
</dbReference>
<organism evidence="4 5">
    <name type="scientific">Exophiala viscosa</name>
    <dbReference type="NCBI Taxonomy" id="2486360"/>
    <lineage>
        <taxon>Eukaryota</taxon>
        <taxon>Fungi</taxon>
        <taxon>Dikarya</taxon>
        <taxon>Ascomycota</taxon>
        <taxon>Pezizomycotina</taxon>
        <taxon>Eurotiomycetes</taxon>
        <taxon>Chaetothyriomycetidae</taxon>
        <taxon>Chaetothyriales</taxon>
        <taxon>Herpotrichiellaceae</taxon>
        <taxon>Exophiala</taxon>
    </lineage>
</organism>
<gene>
    <name evidence="4" type="ORF">EDD36DRAFT_106105</name>
</gene>